<feature type="domain" description="HTH lacI-type" evidence="5">
    <location>
        <begin position="2"/>
        <end position="56"/>
    </location>
</feature>
<dbReference type="SUPFAM" id="SSF53822">
    <property type="entry name" value="Periplasmic binding protein-like I"/>
    <property type="match status" value="1"/>
</dbReference>
<dbReference type="GO" id="GO:0003677">
    <property type="term" value="F:DNA binding"/>
    <property type="evidence" value="ECO:0007669"/>
    <property type="project" value="UniProtKB-KW"/>
</dbReference>
<evidence type="ECO:0000256" key="3">
    <source>
        <dbReference type="ARBA" id="ARBA00023125"/>
    </source>
</evidence>
<evidence type="ECO:0000256" key="1">
    <source>
        <dbReference type="ARBA" id="ARBA00022491"/>
    </source>
</evidence>
<dbReference type="CDD" id="cd01392">
    <property type="entry name" value="HTH_LacI"/>
    <property type="match status" value="1"/>
</dbReference>
<dbReference type="InterPro" id="IPR000843">
    <property type="entry name" value="HTH_LacI"/>
</dbReference>
<dbReference type="SMART" id="SM00354">
    <property type="entry name" value="HTH_LACI"/>
    <property type="match status" value="1"/>
</dbReference>
<dbReference type="Proteomes" id="UP001445472">
    <property type="component" value="Unassembled WGS sequence"/>
</dbReference>
<evidence type="ECO:0000259" key="5">
    <source>
        <dbReference type="PROSITE" id="PS50932"/>
    </source>
</evidence>
<reference evidence="6 7" key="1">
    <citation type="submission" date="2024-06" db="EMBL/GenBank/DDBJ databases">
        <title>The Natural Products Discovery Center: Release of the First 8490 Sequenced Strains for Exploring Actinobacteria Biosynthetic Diversity.</title>
        <authorList>
            <person name="Kalkreuter E."/>
            <person name="Kautsar S.A."/>
            <person name="Yang D."/>
            <person name="Bader C.D."/>
            <person name="Teijaro C.N."/>
            <person name="Fluegel L."/>
            <person name="Davis C.M."/>
            <person name="Simpson J.R."/>
            <person name="Lauterbach L."/>
            <person name="Steele A.D."/>
            <person name="Gui C."/>
            <person name="Meng S."/>
            <person name="Li G."/>
            <person name="Viehrig K."/>
            <person name="Ye F."/>
            <person name="Su P."/>
            <person name="Kiefer A.F."/>
            <person name="Nichols A."/>
            <person name="Cepeda A.J."/>
            <person name="Yan W."/>
            <person name="Fan B."/>
            <person name="Jiang Y."/>
            <person name="Adhikari A."/>
            <person name="Zheng C.-J."/>
            <person name="Schuster L."/>
            <person name="Cowan T.M."/>
            <person name="Smanski M.J."/>
            <person name="Chevrette M.G."/>
            <person name="De Carvalho L.P.S."/>
            <person name="Shen B."/>
        </authorList>
    </citation>
    <scope>NUCLEOTIDE SEQUENCE [LARGE SCALE GENOMIC DNA]</scope>
    <source>
        <strain evidence="6 7">NPDC000837</strain>
    </source>
</reference>
<dbReference type="InterPro" id="IPR028082">
    <property type="entry name" value="Peripla_BP_I"/>
</dbReference>
<dbReference type="Gene3D" id="3.40.50.2300">
    <property type="match status" value="2"/>
</dbReference>
<dbReference type="InterPro" id="IPR046335">
    <property type="entry name" value="LacI/GalR-like_sensor"/>
</dbReference>
<accession>A0ABV1UMM8</accession>
<protein>
    <submittedName>
        <fullName evidence="6">LacI family DNA-binding transcriptional regulator</fullName>
    </submittedName>
</protein>
<dbReference type="PROSITE" id="PS00356">
    <property type="entry name" value="HTH_LACI_1"/>
    <property type="match status" value="1"/>
</dbReference>
<name>A0ABV1UMM8_9ACTN</name>
<keyword evidence="3 6" id="KW-0238">DNA-binding</keyword>
<dbReference type="Pfam" id="PF13377">
    <property type="entry name" value="Peripla_BP_3"/>
    <property type="match status" value="1"/>
</dbReference>
<dbReference type="InterPro" id="IPR010982">
    <property type="entry name" value="Lambda_DNA-bd_dom_sf"/>
</dbReference>
<dbReference type="RefSeq" id="WP_100105628.1">
    <property type="nucleotide sequence ID" value="NZ_JBEPBX010000001.1"/>
</dbReference>
<evidence type="ECO:0000256" key="2">
    <source>
        <dbReference type="ARBA" id="ARBA00023015"/>
    </source>
</evidence>
<dbReference type="PANTHER" id="PTHR30146">
    <property type="entry name" value="LACI-RELATED TRANSCRIPTIONAL REPRESSOR"/>
    <property type="match status" value="1"/>
</dbReference>
<dbReference type="SUPFAM" id="SSF47413">
    <property type="entry name" value="lambda repressor-like DNA-binding domains"/>
    <property type="match status" value="1"/>
</dbReference>
<evidence type="ECO:0000313" key="6">
    <source>
        <dbReference type="EMBL" id="MER6612058.1"/>
    </source>
</evidence>
<keyword evidence="1" id="KW-0678">Repressor</keyword>
<evidence type="ECO:0000313" key="7">
    <source>
        <dbReference type="Proteomes" id="UP001445472"/>
    </source>
</evidence>
<evidence type="ECO:0000256" key="4">
    <source>
        <dbReference type="ARBA" id="ARBA00023163"/>
    </source>
</evidence>
<dbReference type="PANTHER" id="PTHR30146:SF148">
    <property type="entry name" value="HTH-TYPE TRANSCRIPTIONAL REPRESSOR PURR-RELATED"/>
    <property type="match status" value="1"/>
</dbReference>
<sequence length="334" mass="35668">MATIVDVAQLAGVSTSTVSHVLNGTRPVRKDTRARVEEAILATGYRRDSVARAMRRSRTDSIGLVVSDVTQPAFAEMVRGVEHEAAAAGHTLLLANSGEDPTRELRALHALTERRVDGLIIAPVGRSHRKEMADVQQRGTPLVLMDRLGGVRADQVGVENAAPMHDVVLHLVEHGHRRIALAGGDAAVSTVAERRQGYLDALAEAGIDVDDSLVLMGSGLAAAVREQTTELFTRTERPTAVVAVSTEAAVGVLEAAGALGLRTPHDFAFATFDGFPHADLFRPRISTVTQPAYEIGSTAMQLLLGRLEDDTATSYRSVRLAPEITYRESCGCPG</sequence>
<keyword evidence="4" id="KW-0804">Transcription</keyword>
<comment type="caution">
    <text evidence="6">The sequence shown here is derived from an EMBL/GenBank/DDBJ whole genome shotgun (WGS) entry which is preliminary data.</text>
</comment>
<organism evidence="6 7">
    <name type="scientific">Streptomyces xantholiticus</name>
    <dbReference type="NCBI Taxonomy" id="68285"/>
    <lineage>
        <taxon>Bacteria</taxon>
        <taxon>Bacillati</taxon>
        <taxon>Actinomycetota</taxon>
        <taxon>Actinomycetes</taxon>
        <taxon>Kitasatosporales</taxon>
        <taxon>Streptomycetaceae</taxon>
        <taxon>Streptomyces</taxon>
    </lineage>
</organism>
<keyword evidence="2" id="KW-0805">Transcription regulation</keyword>
<keyword evidence="7" id="KW-1185">Reference proteome</keyword>
<proteinExistence type="predicted"/>
<dbReference type="EMBL" id="JBEPBX010000001">
    <property type="protein sequence ID" value="MER6612058.1"/>
    <property type="molecule type" value="Genomic_DNA"/>
</dbReference>
<dbReference type="PRINTS" id="PR00036">
    <property type="entry name" value="HTHLACI"/>
</dbReference>
<gene>
    <name evidence="6" type="ORF">ABT276_01290</name>
</gene>
<dbReference type="PROSITE" id="PS50932">
    <property type="entry name" value="HTH_LACI_2"/>
    <property type="match status" value="1"/>
</dbReference>
<dbReference type="Gene3D" id="1.10.260.40">
    <property type="entry name" value="lambda repressor-like DNA-binding domains"/>
    <property type="match status" value="1"/>
</dbReference>
<dbReference type="Pfam" id="PF00356">
    <property type="entry name" value="LacI"/>
    <property type="match status" value="1"/>
</dbReference>